<reference evidence="2 3" key="1">
    <citation type="submission" date="2023-10" db="EMBL/GenBank/DDBJ databases">
        <title>Two novel species belonging to the OM43/NOR5 clade.</title>
        <authorList>
            <person name="Park M."/>
        </authorList>
    </citation>
    <scope>NUCLEOTIDE SEQUENCE [LARGE SCALE GENOMIC DNA]</scope>
    <source>
        <strain evidence="2 3">IMCC43200</strain>
    </source>
</reference>
<organism evidence="2 3">
    <name type="scientific">Congregibacter variabilis</name>
    <dbReference type="NCBI Taxonomy" id="3081200"/>
    <lineage>
        <taxon>Bacteria</taxon>
        <taxon>Pseudomonadati</taxon>
        <taxon>Pseudomonadota</taxon>
        <taxon>Gammaproteobacteria</taxon>
        <taxon>Cellvibrionales</taxon>
        <taxon>Halieaceae</taxon>
        <taxon>Congregibacter</taxon>
    </lineage>
</organism>
<evidence type="ECO:0000313" key="2">
    <source>
        <dbReference type="EMBL" id="WOJ92138.1"/>
    </source>
</evidence>
<dbReference type="Proteomes" id="UP001626537">
    <property type="component" value="Chromosome"/>
</dbReference>
<name>A0ABZ0I018_9GAMM</name>
<keyword evidence="1" id="KW-1133">Transmembrane helix</keyword>
<proteinExistence type="predicted"/>
<accession>A0ABZ0I018</accession>
<keyword evidence="3" id="KW-1185">Reference proteome</keyword>
<sequence length="241" mass="27670">MVTLIHRSVHALRVHDWPAAVIELVIVVLGIFLGLQADSWNDRRLALATEREYLSRLSEEVQSNLEIYRQRSERNRWLSDTATQYFDYLSGEGSPRVEEATLLGVFCSPGFILGAAYDNGVLDEMISAGVLANLQNAALRASIAEYRARQSIWRDLLEDSSDDYKSTFRFIDRYRQWRPATEESGFANCVIDFKSLESDPRALTMVASYQRYRFWFQLNTRAIAEHLERIADLLPVVLPKS</sequence>
<keyword evidence="1" id="KW-0472">Membrane</keyword>
<feature type="transmembrane region" description="Helical" evidence="1">
    <location>
        <begin position="17"/>
        <end position="35"/>
    </location>
</feature>
<dbReference type="EMBL" id="CP136864">
    <property type="protein sequence ID" value="WOJ92138.1"/>
    <property type="molecule type" value="Genomic_DNA"/>
</dbReference>
<evidence type="ECO:0000313" key="3">
    <source>
        <dbReference type="Proteomes" id="UP001626537"/>
    </source>
</evidence>
<dbReference type="RefSeq" id="WP_407346719.1">
    <property type="nucleotide sequence ID" value="NZ_CP136864.1"/>
</dbReference>
<evidence type="ECO:0000256" key="1">
    <source>
        <dbReference type="SAM" id="Phobius"/>
    </source>
</evidence>
<keyword evidence="1" id="KW-0812">Transmembrane</keyword>
<protein>
    <submittedName>
        <fullName evidence="2">Uncharacterized protein</fullName>
    </submittedName>
</protein>
<gene>
    <name evidence="2" type="ORF">R0135_10095</name>
</gene>